<gene>
    <name evidence="8" type="ORF">SS7213T_06011</name>
</gene>
<dbReference type="Gene3D" id="3.40.50.720">
    <property type="entry name" value="NAD(P)-binding Rossmann-like Domain"/>
    <property type="match status" value="1"/>
</dbReference>
<dbReference type="EC" id="1.1.1.169" evidence="5"/>
<evidence type="ECO:0000256" key="2">
    <source>
        <dbReference type="ARBA" id="ARBA00022857"/>
    </source>
</evidence>
<dbReference type="NCBIfam" id="NF009542">
    <property type="entry name" value="PRK12921.1-4"/>
    <property type="match status" value="1"/>
</dbReference>
<name>G5JIB6_9STAP</name>
<dbReference type="Pfam" id="PF02558">
    <property type="entry name" value="ApbA"/>
    <property type="match status" value="1"/>
</dbReference>
<dbReference type="Proteomes" id="UP000005413">
    <property type="component" value="Unassembled WGS sequence"/>
</dbReference>
<reference evidence="8 9" key="1">
    <citation type="journal article" date="2012" name="BMC Genomics">
        <title>Comparative genomic analysis of the genus Staphylococcus including Staphylococcus aureus and its newly described sister species Staphylococcus simiae.</title>
        <authorList>
            <person name="Suzuki H."/>
            <person name="Lefebure T."/>
            <person name="Pavinski Bitar P."/>
            <person name="Stanhope M.J."/>
        </authorList>
    </citation>
    <scope>NUCLEOTIDE SEQUENCE [LARGE SCALE GENOMIC DNA]</scope>
    <source>
        <strain evidence="8 9">CCM 7213</strain>
    </source>
</reference>
<comment type="similarity">
    <text evidence="1 5">Belongs to the ketopantoate reductase family.</text>
</comment>
<sequence>MSSIAIIGDGAVGTTLAYELKNVLPHTQLIGRTAKTLTYYSSPKSNPASIVVSAYHQVTIKFDYIIIAVKTHQLHQVIKQLSQITHDNTIIILAQNGAGQLAHIPYSNKFQAVVYISGQKKDDVVTHFRDYQLQLQDCAETRQLQQLMKQSNIDIILVPQINDAIWYKLLVNLGINSITAVGRQTVNILHTPEIATVCRQLLVEGCHVAEAEGVVLSDSIVDDILTIYQGYPDEMGTSMYYDIVNNQPLEVEAIQGYIHQLARQHQLSTPYLDCIYSFLHAYQQQFDD</sequence>
<dbReference type="OrthoDB" id="9793586at2"/>
<accession>G5JIB6</accession>
<dbReference type="InterPro" id="IPR003710">
    <property type="entry name" value="ApbA"/>
</dbReference>
<dbReference type="InterPro" id="IPR008927">
    <property type="entry name" value="6-PGluconate_DH-like_C_sf"/>
</dbReference>
<dbReference type="Gene3D" id="1.10.1040.10">
    <property type="entry name" value="N-(1-d-carboxylethyl)-l-norvaline Dehydrogenase, domain 2"/>
    <property type="match status" value="1"/>
</dbReference>
<evidence type="ECO:0000259" key="7">
    <source>
        <dbReference type="Pfam" id="PF08546"/>
    </source>
</evidence>
<keyword evidence="5" id="KW-0566">Pantothenate biosynthesis</keyword>
<dbReference type="InterPro" id="IPR013332">
    <property type="entry name" value="KPR_N"/>
</dbReference>
<dbReference type="PATRIC" id="fig|911238.3.peg.1010"/>
<dbReference type="InterPro" id="IPR036291">
    <property type="entry name" value="NAD(P)-bd_dom_sf"/>
</dbReference>
<organism evidence="8 9">
    <name type="scientific">Staphylococcus simiae CCM 7213 = CCUG 51256</name>
    <dbReference type="NCBI Taxonomy" id="911238"/>
    <lineage>
        <taxon>Bacteria</taxon>
        <taxon>Bacillati</taxon>
        <taxon>Bacillota</taxon>
        <taxon>Bacilli</taxon>
        <taxon>Bacillales</taxon>
        <taxon>Staphylococcaceae</taxon>
        <taxon>Staphylococcus</taxon>
    </lineage>
</organism>
<dbReference type="GO" id="GO:0015940">
    <property type="term" value="P:pantothenate biosynthetic process"/>
    <property type="evidence" value="ECO:0007669"/>
    <property type="project" value="UniProtKB-UniPathway"/>
</dbReference>
<comment type="function">
    <text evidence="5">Catalyzes the NADPH-dependent reduction of ketopantoate into pantoic acid.</text>
</comment>
<dbReference type="PANTHER" id="PTHR21708:SF26">
    <property type="entry name" value="2-DEHYDROPANTOATE 2-REDUCTASE"/>
    <property type="match status" value="1"/>
</dbReference>
<dbReference type="GO" id="GO:0005737">
    <property type="term" value="C:cytoplasm"/>
    <property type="evidence" value="ECO:0007669"/>
    <property type="project" value="TreeGrafter"/>
</dbReference>
<evidence type="ECO:0000256" key="4">
    <source>
        <dbReference type="ARBA" id="ARBA00048640"/>
    </source>
</evidence>
<comment type="caution">
    <text evidence="8">The sequence shown here is derived from an EMBL/GenBank/DDBJ whole genome shotgun (WGS) entry which is preliminary data.</text>
</comment>
<keyword evidence="2 5" id="KW-0521">NADP</keyword>
<dbReference type="AlphaFoldDB" id="G5JIB6"/>
<dbReference type="SUPFAM" id="SSF51735">
    <property type="entry name" value="NAD(P)-binding Rossmann-fold domains"/>
    <property type="match status" value="1"/>
</dbReference>
<dbReference type="GO" id="GO:0008677">
    <property type="term" value="F:2-dehydropantoate 2-reductase activity"/>
    <property type="evidence" value="ECO:0007669"/>
    <property type="project" value="UniProtKB-EC"/>
</dbReference>
<evidence type="ECO:0000313" key="8">
    <source>
        <dbReference type="EMBL" id="EHJ08073.1"/>
    </source>
</evidence>
<dbReference type="EMBL" id="AEUN01000400">
    <property type="protein sequence ID" value="EHJ08073.1"/>
    <property type="molecule type" value="Genomic_DNA"/>
</dbReference>
<evidence type="ECO:0000256" key="5">
    <source>
        <dbReference type="RuleBase" id="RU362068"/>
    </source>
</evidence>
<dbReference type="PANTHER" id="PTHR21708">
    <property type="entry name" value="PROBABLE 2-DEHYDROPANTOATE 2-REDUCTASE"/>
    <property type="match status" value="1"/>
</dbReference>
<dbReference type="UniPathway" id="UPA00028">
    <property type="reaction ID" value="UER00004"/>
</dbReference>
<dbReference type="NCBIfam" id="TIGR00745">
    <property type="entry name" value="apbA_panE"/>
    <property type="match status" value="1"/>
</dbReference>
<feature type="domain" description="Ketopantoate reductase C-terminal" evidence="7">
    <location>
        <begin position="161"/>
        <end position="283"/>
    </location>
</feature>
<dbReference type="InterPro" id="IPR013328">
    <property type="entry name" value="6PGD_dom2"/>
</dbReference>
<dbReference type="InterPro" id="IPR013752">
    <property type="entry name" value="KPA_reductase"/>
</dbReference>
<dbReference type="Pfam" id="PF08546">
    <property type="entry name" value="ApbA_C"/>
    <property type="match status" value="1"/>
</dbReference>
<comment type="catalytic activity">
    <reaction evidence="4">
        <text>6-phospho-D-gluconate + NADP(+) = D-ribulose 5-phosphate + CO2 + NADPH</text>
        <dbReference type="Rhea" id="RHEA:10116"/>
        <dbReference type="ChEBI" id="CHEBI:16526"/>
        <dbReference type="ChEBI" id="CHEBI:57783"/>
        <dbReference type="ChEBI" id="CHEBI:58121"/>
        <dbReference type="ChEBI" id="CHEBI:58349"/>
        <dbReference type="ChEBI" id="CHEBI:58759"/>
        <dbReference type="EC" id="1.1.1.44"/>
    </reaction>
</comment>
<dbReference type="FunFam" id="1.10.1040.10:FF:000017">
    <property type="entry name" value="2-dehydropantoate 2-reductase"/>
    <property type="match status" value="1"/>
</dbReference>
<dbReference type="GO" id="GO:0004616">
    <property type="term" value="F:phosphogluconate dehydrogenase (decarboxylating) activity"/>
    <property type="evidence" value="ECO:0007669"/>
    <property type="project" value="UniProtKB-EC"/>
</dbReference>
<evidence type="ECO:0000256" key="1">
    <source>
        <dbReference type="ARBA" id="ARBA00007870"/>
    </source>
</evidence>
<evidence type="ECO:0000256" key="3">
    <source>
        <dbReference type="ARBA" id="ARBA00023002"/>
    </source>
</evidence>
<proteinExistence type="inferred from homology"/>
<dbReference type="SUPFAM" id="SSF48179">
    <property type="entry name" value="6-phosphogluconate dehydrogenase C-terminal domain-like"/>
    <property type="match status" value="1"/>
</dbReference>
<evidence type="ECO:0000259" key="6">
    <source>
        <dbReference type="Pfam" id="PF02558"/>
    </source>
</evidence>
<dbReference type="InterPro" id="IPR051402">
    <property type="entry name" value="KPR-Related"/>
</dbReference>
<comment type="pathway">
    <text evidence="5">Cofactor biosynthesis; (R)-pantothenate biosynthesis; (R)-pantoate from 3-methyl-2-oxobutanoate: step 2/2.</text>
</comment>
<keyword evidence="3 5" id="KW-0560">Oxidoreductase</keyword>
<evidence type="ECO:0000313" key="9">
    <source>
        <dbReference type="Proteomes" id="UP000005413"/>
    </source>
</evidence>
<keyword evidence="9" id="KW-1185">Reference proteome</keyword>
<dbReference type="RefSeq" id="WP_002463736.1">
    <property type="nucleotide sequence ID" value="NZ_AEUN01000400.1"/>
</dbReference>
<protein>
    <recommendedName>
        <fullName evidence="5">2-dehydropantoate 2-reductase</fullName>
        <ecNumber evidence="5">1.1.1.169</ecNumber>
    </recommendedName>
    <alternativeName>
        <fullName evidence="5">Ketopantoate reductase</fullName>
    </alternativeName>
</protein>
<feature type="domain" description="Ketopantoate reductase N-terminal" evidence="6">
    <location>
        <begin position="4"/>
        <end position="130"/>
    </location>
</feature>
<comment type="catalytic activity">
    <reaction evidence="5">
        <text>(R)-pantoate + NADP(+) = 2-dehydropantoate + NADPH + H(+)</text>
        <dbReference type="Rhea" id="RHEA:16233"/>
        <dbReference type="ChEBI" id="CHEBI:11561"/>
        <dbReference type="ChEBI" id="CHEBI:15378"/>
        <dbReference type="ChEBI" id="CHEBI:15980"/>
        <dbReference type="ChEBI" id="CHEBI:57783"/>
        <dbReference type="ChEBI" id="CHEBI:58349"/>
        <dbReference type="EC" id="1.1.1.169"/>
    </reaction>
</comment>